<dbReference type="Pfam" id="PF08443">
    <property type="entry name" value="RimK"/>
    <property type="match status" value="1"/>
</dbReference>
<dbReference type="GO" id="GO:0046872">
    <property type="term" value="F:metal ion binding"/>
    <property type="evidence" value="ECO:0007669"/>
    <property type="project" value="InterPro"/>
</dbReference>
<keyword evidence="1" id="KW-0464">Manganese</keyword>
<name>A0A4P7P130_9GAMM</name>
<dbReference type="PANTHER" id="PTHR21621:SF0">
    <property type="entry name" value="BETA-CITRYLGLUTAMATE SYNTHASE B-RELATED"/>
    <property type="match status" value="1"/>
</dbReference>
<protein>
    <submittedName>
        <fullName evidence="4">Alpha-aminoadipate--LysW ligase LysX</fullName>
        <ecNumber evidence="4">6.3.2.43</ecNumber>
    </submittedName>
</protein>
<dbReference type="RefSeq" id="WP_135796390.1">
    <property type="nucleotide sequence ID" value="NZ_CP032096.1"/>
</dbReference>
<dbReference type="OrthoDB" id="7821534at2"/>
<sequence length="302" mass="33190">MIKNTSSLKIGVVGIPGKWSTEVLADAIEAKTGFRMVIDIEKVVAYLDEPSVRYKGTCLCGLDGIIIKKISQTYSPAIIDRLEILRFVEKCGVKIFSKPQEIIRLVDRMSCTVSLARANIPMPPTIITEDMDAAYEGVLSFGKAILKPLFSTKARGMEVLNSESSAKTLKAQLNQYYEKQGFFYLQKKLKLPGKDMGLVFLGGEYQGAYARVSSGNSWNTTIHSGGKYAEAHPSDEIIEIAHKAQSQFDLSYTTVDIAETEEGPVCFEVSAFGGFKGVHEGLGVDMATQYARYVIDTLEHSA</sequence>
<dbReference type="EMBL" id="CP032096">
    <property type="protein sequence ID" value="QBZ83797.1"/>
    <property type="molecule type" value="Genomic_DNA"/>
</dbReference>
<evidence type="ECO:0000259" key="3">
    <source>
        <dbReference type="PROSITE" id="PS50975"/>
    </source>
</evidence>
<dbReference type="EC" id="6.3.2.43" evidence="4"/>
<dbReference type="Gene3D" id="3.30.470.20">
    <property type="entry name" value="ATP-grasp fold, B domain"/>
    <property type="match status" value="1"/>
</dbReference>
<dbReference type="GO" id="GO:0005524">
    <property type="term" value="F:ATP binding"/>
    <property type="evidence" value="ECO:0007669"/>
    <property type="project" value="UniProtKB-UniRule"/>
</dbReference>
<dbReference type="PROSITE" id="PS50975">
    <property type="entry name" value="ATP_GRASP"/>
    <property type="match status" value="1"/>
</dbReference>
<keyword evidence="2" id="KW-0547">Nucleotide-binding</keyword>
<dbReference type="SUPFAM" id="SSF56059">
    <property type="entry name" value="Glutathione synthetase ATP-binding domain-like"/>
    <property type="match status" value="1"/>
</dbReference>
<dbReference type="GO" id="GO:0016879">
    <property type="term" value="F:ligase activity, forming carbon-nitrogen bonds"/>
    <property type="evidence" value="ECO:0007669"/>
    <property type="project" value="TreeGrafter"/>
</dbReference>
<keyword evidence="4" id="KW-0436">Ligase</keyword>
<dbReference type="Proteomes" id="UP000296201">
    <property type="component" value="Chromosome"/>
</dbReference>
<accession>A0A4P7P130</accession>
<dbReference type="InterPro" id="IPR011761">
    <property type="entry name" value="ATP-grasp"/>
</dbReference>
<keyword evidence="5" id="KW-1185">Reference proteome</keyword>
<evidence type="ECO:0000256" key="1">
    <source>
        <dbReference type="ARBA" id="ARBA00023211"/>
    </source>
</evidence>
<evidence type="ECO:0000313" key="5">
    <source>
        <dbReference type="Proteomes" id="UP000296201"/>
    </source>
</evidence>
<proteinExistence type="predicted"/>
<dbReference type="InterPro" id="IPR013651">
    <property type="entry name" value="ATP-grasp_RimK-type"/>
</dbReference>
<dbReference type="InterPro" id="IPR027592">
    <property type="entry name" value="ATP-grasp_GAK"/>
</dbReference>
<dbReference type="Gene3D" id="3.40.50.20">
    <property type="match status" value="1"/>
</dbReference>
<gene>
    <name evidence="4" type="primary">lysX</name>
    <name evidence="4" type="ORF">GHNINEIG_01859</name>
</gene>
<organism evidence="4 5">
    <name type="scientific">Hydrogenovibrio crunogenus</name>
    <dbReference type="NCBI Taxonomy" id="39765"/>
    <lineage>
        <taxon>Bacteria</taxon>
        <taxon>Pseudomonadati</taxon>
        <taxon>Pseudomonadota</taxon>
        <taxon>Gammaproteobacteria</taxon>
        <taxon>Thiotrichales</taxon>
        <taxon>Piscirickettsiaceae</taxon>
        <taxon>Hydrogenovibrio</taxon>
    </lineage>
</organism>
<evidence type="ECO:0000313" key="4">
    <source>
        <dbReference type="EMBL" id="QBZ83797.1"/>
    </source>
</evidence>
<feature type="domain" description="ATP-grasp" evidence="3">
    <location>
        <begin position="112"/>
        <end position="295"/>
    </location>
</feature>
<dbReference type="PANTHER" id="PTHR21621">
    <property type="entry name" value="RIBOSOMAL PROTEIN S6 MODIFICATION PROTEIN"/>
    <property type="match status" value="1"/>
</dbReference>
<reference evidence="4 5" key="1">
    <citation type="submission" date="2018-08" db="EMBL/GenBank/DDBJ databases">
        <title>Horizontal acquisition of hydrogen conversion ability and other habitat adaptations in Hydrogenovibrio crunogenus strains.</title>
        <authorList>
            <person name="Gonnella G."/>
            <person name="Adam N."/>
            <person name="Perner M."/>
        </authorList>
    </citation>
    <scope>NUCLEOTIDE SEQUENCE [LARGE SCALE GENOMIC DNA]</scope>
    <source>
        <strain evidence="4 5">SP-41</strain>
    </source>
</reference>
<dbReference type="GO" id="GO:0005737">
    <property type="term" value="C:cytoplasm"/>
    <property type="evidence" value="ECO:0007669"/>
    <property type="project" value="TreeGrafter"/>
</dbReference>
<dbReference type="AlphaFoldDB" id="A0A4P7P130"/>
<keyword evidence="2" id="KW-0067">ATP-binding</keyword>
<evidence type="ECO:0000256" key="2">
    <source>
        <dbReference type="PROSITE-ProRule" id="PRU00409"/>
    </source>
</evidence>
<dbReference type="NCBIfam" id="TIGR04356">
    <property type="entry name" value="grasp_GAK"/>
    <property type="match status" value="1"/>
</dbReference>